<protein>
    <submittedName>
        <fullName evidence="2">Uncharacterized protein</fullName>
    </submittedName>
</protein>
<comment type="caution">
    <text evidence="2">The sequence shown here is derived from an EMBL/GenBank/DDBJ whole genome shotgun (WGS) entry which is preliminary data.</text>
</comment>
<accession>A0A8H5K4P6</accession>
<evidence type="ECO:0000313" key="2">
    <source>
        <dbReference type="EMBL" id="KAF5566749.1"/>
    </source>
</evidence>
<dbReference type="OrthoDB" id="3554680at2759"/>
<organism evidence="2 3">
    <name type="scientific">Fusarium phyllophilum</name>
    <dbReference type="NCBI Taxonomy" id="47803"/>
    <lineage>
        <taxon>Eukaryota</taxon>
        <taxon>Fungi</taxon>
        <taxon>Dikarya</taxon>
        <taxon>Ascomycota</taxon>
        <taxon>Pezizomycotina</taxon>
        <taxon>Sordariomycetes</taxon>
        <taxon>Hypocreomycetidae</taxon>
        <taxon>Hypocreales</taxon>
        <taxon>Nectriaceae</taxon>
        <taxon>Fusarium</taxon>
        <taxon>Fusarium fujikuroi species complex</taxon>
    </lineage>
</organism>
<feature type="region of interest" description="Disordered" evidence="1">
    <location>
        <begin position="413"/>
        <end position="464"/>
    </location>
</feature>
<evidence type="ECO:0000313" key="3">
    <source>
        <dbReference type="Proteomes" id="UP000582016"/>
    </source>
</evidence>
<dbReference type="Proteomes" id="UP000582016">
    <property type="component" value="Unassembled WGS sequence"/>
</dbReference>
<keyword evidence="3" id="KW-1185">Reference proteome</keyword>
<reference evidence="2 3" key="1">
    <citation type="submission" date="2020-05" db="EMBL/GenBank/DDBJ databases">
        <title>Identification and distribution of gene clusters putatively required for synthesis of sphingolipid metabolism inhibitors in phylogenetically diverse species of the filamentous fungus Fusarium.</title>
        <authorList>
            <person name="Kim H.-S."/>
            <person name="Busman M."/>
            <person name="Brown D.W."/>
            <person name="Divon H."/>
            <person name="Uhlig S."/>
            <person name="Proctor R.H."/>
        </authorList>
    </citation>
    <scope>NUCLEOTIDE SEQUENCE [LARGE SCALE GENOMIC DNA]</scope>
    <source>
        <strain evidence="2 3">NRRL 13617</strain>
    </source>
</reference>
<evidence type="ECO:0000256" key="1">
    <source>
        <dbReference type="SAM" id="MobiDB-lite"/>
    </source>
</evidence>
<dbReference type="InterPro" id="IPR036465">
    <property type="entry name" value="vWFA_dom_sf"/>
</dbReference>
<gene>
    <name evidence="2" type="ORF">FPHYL_3691</name>
</gene>
<feature type="region of interest" description="Disordered" evidence="1">
    <location>
        <begin position="1"/>
        <end position="25"/>
    </location>
</feature>
<dbReference type="AlphaFoldDB" id="A0A8H5K4P6"/>
<proteinExistence type="predicted"/>
<feature type="region of interest" description="Disordered" evidence="1">
    <location>
        <begin position="337"/>
        <end position="356"/>
    </location>
</feature>
<name>A0A8H5K4P6_9HYPO</name>
<dbReference type="SUPFAM" id="SSF53300">
    <property type="entry name" value="vWA-like"/>
    <property type="match status" value="1"/>
</dbReference>
<feature type="compositionally biased region" description="Polar residues" evidence="1">
    <location>
        <begin position="432"/>
        <end position="448"/>
    </location>
</feature>
<dbReference type="EMBL" id="JAAOAQ010000107">
    <property type="protein sequence ID" value="KAF5566749.1"/>
    <property type="molecule type" value="Genomic_DNA"/>
</dbReference>
<feature type="compositionally biased region" description="Basic and acidic residues" evidence="1">
    <location>
        <begin position="337"/>
        <end position="347"/>
    </location>
</feature>
<sequence length="880" mass="98170">MTSSPDGVAMKGESAPVPDQAPAEEQVAAPFRQSKICICVDVSGSTYGPALTAEIKAVKQVCSLIPQSMHENITIIPWNDASERPRPLSQIHTLESGGGTDPNVLLEDPECRLLLQEADFWFLMTDGEIDPSVVRQFARNLTDYGMHGKACIISVFGEKLMKPSHCNITVGLSVFAVSPHVVFMYNDINTSKTTLLSTKGCFSNLLPAGKRNPTLDYDTNWSDLPFVSYENLTRVSVPRAQKVERDELILHGNTRVNINNLVTCETIDEKLMRQIMLNEDNIKTIALTAKLRGESDKLTKWLDKVDAKLQQDSLNEAPGHQGSQLLKDTIAEIGETGRSHVSSEDHGAMGYDTSRGYDSELRQDNLAFPRAYHKELRKSSHRMRALSDPNYSGLRARETIGGYEFEHLHSLMPSNNTSNLPPDPPLPDGFLSQETQPNKLSSIPQTNGKPRDYESLTETNTNSQDNNFNLAITGFLKPTQAKDQHILDCPKCGRARAVMALILTAPGQSMVTKNFPSINSMSKLVYPLTMGNYPETDIISDTIVCDKCAVAMVGTRRTAHKETLVAALPLVSYSKNQNAWLQTVNIATGRRFHRSDLAQVFLSIIFTKIERLLSESSKVPNLRNALNWQATMIQSEVVLQSESFPHVCQLGVGLINEVILRNYRDCLLHDKFPLILSYPLDGFIVTNAALSNSKYSGILSQPKRKSVVLLRFLYHLLENCCAYERENGPLQLHAAKTLILLMDDPSGPRSLFKWRSLRAFSFRFDSLQDLQKYLSNHAVMDRYRLSLTAADLLDTPLLTATGLTAFRRLGPLFSWIEREAGNAIAVFVHYLMRLETGPCLPSVLFQRLREREELKEALADPGALSARAVERLIKPLTVLQ</sequence>